<dbReference type="EMBL" id="AONQ01000036">
    <property type="protein sequence ID" value="EME69361.1"/>
    <property type="molecule type" value="Genomic_DNA"/>
</dbReference>
<reference evidence="2 3" key="1">
    <citation type="journal article" date="2014" name="Genome Announc.">
        <title>Draft Genome Sequence of Magnetospirillum sp. Strain SO-1, a Freshwater Magnetotactic Bacterium Isolated from the Ol'khovka River, Russia.</title>
        <authorList>
            <person name="Grouzdev D.S."/>
            <person name="Dziuba M.V."/>
            <person name="Sukhacheva M.S."/>
            <person name="Mardanov A.V."/>
            <person name="Beletskiy A.V."/>
            <person name="Kuznetsov B.B."/>
            <person name="Skryabin K.G."/>
        </authorList>
    </citation>
    <scope>NUCLEOTIDE SEQUENCE [LARGE SCALE GENOMIC DNA]</scope>
    <source>
        <strain evidence="2 3">SO-1</strain>
    </source>
</reference>
<gene>
    <name evidence="2" type="ORF">H261_13758</name>
</gene>
<dbReference type="GO" id="GO:0006935">
    <property type="term" value="P:chemotaxis"/>
    <property type="evidence" value="ECO:0007669"/>
    <property type="project" value="InterPro"/>
</dbReference>
<dbReference type="PANTHER" id="PTHR22617:SF23">
    <property type="entry name" value="CHEMOTAXIS PROTEIN CHEW"/>
    <property type="match status" value="1"/>
</dbReference>
<sequence>MAFVPANISGVVMFHLAGQGFGLPVEEVREVVPVAWLDRPPNLSAMVEGILNLGGQAVPVLRLARLLGLPAGAPYGLDASILVMRPRAAEGGLGLLVEHVDGVREIGDFTVMGLPAGQSFNDCLAEVLERDGRALNLLDWDRILLEQERERLAEFQVRAQARLAELTDSGP</sequence>
<dbReference type="InterPro" id="IPR036061">
    <property type="entry name" value="CheW-like_dom_sf"/>
</dbReference>
<dbReference type="STRING" id="1244869.H261_13758"/>
<dbReference type="InterPro" id="IPR039315">
    <property type="entry name" value="CheW"/>
</dbReference>
<protein>
    <submittedName>
        <fullName evidence="2">Chemotaxis signal transduction protein</fullName>
    </submittedName>
</protein>
<dbReference type="PROSITE" id="PS50851">
    <property type="entry name" value="CHEW"/>
    <property type="match status" value="1"/>
</dbReference>
<proteinExistence type="predicted"/>
<dbReference type="Pfam" id="PF01584">
    <property type="entry name" value="CheW"/>
    <property type="match status" value="1"/>
</dbReference>
<dbReference type="Proteomes" id="UP000011744">
    <property type="component" value="Unassembled WGS sequence"/>
</dbReference>
<dbReference type="SMART" id="SM00260">
    <property type="entry name" value="CheW"/>
    <property type="match status" value="1"/>
</dbReference>
<dbReference type="OrthoDB" id="7356921at2"/>
<dbReference type="RefSeq" id="WP_008618515.1">
    <property type="nucleotide sequence ID" value="NZ_AONQ01000036.1"/>
</dbReference>
<evidence type="ECO:0000313" key="2">
    <source>
        <dbReference type="EMBL" id="EME69361.1"/>
    </source>
</evidence>
<keyword evidence="3" id="KW-1185">Reference proteome</keyword>
<dbReference type="InterPro" id="IPR002545">
    <property type="entry name" value="CheW-lke_dom"/>
</dbReference>
<feature type="domain" description="CheW-like" evidence="1">
    <location>
        <begin position="8"/>
        <end position="149"/>
    </location>
</feature>
<dbReference type="PATRIC" id="fig|1244869.3.peg.2773"/>
<comment type="caution">
    <text evidence="2">The sequence shown here is derived from an EMBL/GenBank/DDBJ whole genome shotgun (WGS) entry which is preliminary data.</text>
</comment>
<dbReference type="SUPFAM" id="SSF50341">
    <property type="entry name" value="CheW-like"/>
    <property type="match status" value="1"/>
</dbReference>
<dbReference type="eggNOG" id="COG0835">
    <property type="taxonomic scope" value="Bacteria"/>
</dbReference>
<dbReference type="Gene3D" id="2.40.50.180">
    <property type="entry name" value="CheA-289, Domain 4"/>
    <property type="match status" value="1"/>
</dbReference>
<dbReference type="PANTHER" id="PTHR22617">
    <property type="entry name" value="CHEMOTAXIS SENSOR HISTIDINE KINASE-RELATED"/>
    <property type="match status" value="1"/>
</dbReference>
<dbReference type="AlphaFoldDB" id="M2Y8I3"/>
<accession>M2Y8I3</accession>
<name>M2Y8I3_9PROT</name>
<evidence type="ECO:0000259" key="1">
    <source>
        <dbReference type="PROSITE" id="PS50851"/>
    </source>
</evidence>
<dbReference type="GO" id="GO:0007165">
    <property type="term" value="P:signal transduction"/>
    <property type="evidence" value="ECO:0007669"/>
    <property type="project" value="InterPro"/>
</dbReference>
<organism evidence="2 3">
    <name type="scientific">Paramagnetospirillum caucaseum</name>
    <dbReference type="NCBI Taxonomy" id="1244869"/>
    <lineage>
        <taxon>Bacteria</taxon>
        <taxon>Pseudomonadati</taxon>
        <taxon>Pseudomonadota</taxon>
        <taxon>Alphaproteobacteria</taxon>
        <taxon>Rhodospirillales</taxon>
        <taxon>Magnetospirillaceae</taxon>
        <taxon>Paramagnetospirillum</taxon>
    </lineage>
</organism>
<dbReference type="GO" id="GO:0005829">
    <property type="term" value="C:cytosol"/>
    <property type="evidence" value="ECO:0007669"/>
    <property type="project" value="TreeGrafter"/>
</dbReference>
<evidence type="ECO:0000313" key="3">
    <source>
        <dbReference type="Proteomes" id="UP000011744"/>
    </source>
</evidence>
<dbReference type="Gene3D" id="2.30.30.40">
    <property type="entry name" value="SH3 Domains"/>
    <property type="match status" value="1"/>
</dbReference>